<dbReference type="InterPro" id="IPR000473">
    <property type="entry name" value="Ribosomal_bL36"/>
</dbReference>
<keyword evidence="4 7" id="KW-0689">Ribosomal protein</keyword>
<dbReference type="NCBIfam" id="TIGR01022">
    <property type="entry name" value="rpmJ_bact"/>
    <property type="match status" value="1"/>
</dbReference>
<evidence type="ECO:0000256" key="7">
    <source>
        <dbReference type="RuleBase" id="RU000570"/>
    </source>
</evidence>
<comment type="subcellular location">
    <subcellularLocation>
        <location evidence="1">Mitochondrion</location>
    </subcellularLocation>
</comment>
<name>T1DQG0_ANOAQ</name>
<dbReference type="PANTHER" id="PTHR46909">
    <property type="entry name" value="39S RIBOSOMAL PROTEIN L36, MITOCHONDRIAL"/>
    <property type="match status" value="1"/>
</dbReference>
<dbReference type="Pfam" id="PF00444">
    <property type="entry name" value="Ribosomal_L36"/>
    <property type="match status" value="1"/>
</dbReference>
<sequence length="139" mass="15641">AVMWSLLSSFRGSAIPLVRSTVDVLGFRSTLSAFHSLTFGSSGCTRPSPLANQCSKEAMAAGPRPLLQATPTPLLNLACGFKVKGRLKRRCKDCYFVMRQERLYVICKTHPRHKQMSMKKHDRNTWILTDATQGKERAW</sequence>
<dbReference type="PANTHER" id="PTHR46909:SF1">
    <property type="entry name" value="LARGE RIBOSOMAL SUBUNIT PROTEIN BL36M"/>
    <property type="match status" value="1"/>
</dbReference>
<dbReference type="EMBL" id="GAMD01001180">
    <property type="protein sequence ID" value="JAB00411.1"/>
    <property type="molecule type" value="mRNA"/>
</dbReference>
<feature type="non-terminal residue" evidence="8">
    <location>
        <position position="1"/>
    </location>
</feature>
<evidence type="ECO:0000313" key="8">
    <source>
        <dbReference type="EMBL" id="JAB00411.1"/>
    </source>
</evidence>
<dbReference type="AlphaFoldDB" id="T1DQG0"/>
<keyword evidence="5" id="KW-0496">Mitochondrion</keyword>
<protein>
    <recommendedName>
        <fullName evidence="7">Ribosomal protein</fullName>
    </recommendedName>
</protein>
<dbReference type="GO" id="GO:0003735">
    <property type="term" value="F:structural constituent of ribosome"/>
    <property type="evidence" value="ECO:0007669"/>
    <property type="project" value="InterPro"/>
</dbReference>
<evidence type="ECO:0000256" key="6">
    <source>
        <dbReference type="ARBA" id="ARBA00023274"/>
    </source>
</evidence>
<keyword evidence="3" id="KW-0809">Transit peptide</keyword>
<dbReference type="GO" id="GO:0006412">
    <property type="term" value="P:translation"/>
    <property type="evidence" value="ECO:0007669"/>
    <property type="project" value="InterPro"/>
</dbReference>
<organism evidence="8">
    <name type="scientific">Anopheles aquasalis</name>
    <name type="common">Malaria mosquito</name>
    <dbReference type="NCBI Taxonomy" id="42839"/>
    <lineage>
        <taxon>Eukaryota</taxon>
        <taxon>Metazoa</taxon>
        <taxon>Ecdysozoa</taxon>
        <taxon>Arthropoda</taxon>
        <taxon>Hexapoda</taxon>
        <taxon>Insecta</taxon>
        <taxon>Pterygota</taxon>
        <taxon>Neoptera</taxon>
        <taxon>Endopterygota</taxon>
        <taxon>Diptera</taxon>
        <taxon>Nematocera</taxon>
        <taxon>Culicoidea</taxon>
        <taxon>Culicidae</taxon>
        <taxon>Anophelinae</taxon>
        <taxon>Anopheles</taxon>
    </lineage>
</organism>
<keyword evidence="6 7" id="KW-0687">Ribonucleoprotein</keyword>
<evidence type="ECO:0000256" key="1">
    <source>
        <dbReference type="ARBA" id="ARBA00004173"/>
    </source>
</evidence>
<evidence type="ECO:0000256" key="3">
    <source>
        <dbReference type="ARBA" id="ARBA00022946"/>
    </source>
</evidence>
<evidence type="ECO:0000256" key="2">
    <source>
        <dbReference type="ARBA" id="ARBA00007645"/>
    </source>
</evidence>
<dbReference type="HAMAP" id="MF_00251">
    <property type="entry name" value="Ribosomal_bL36"/>
    <property type="match status" value="1"/>
</dbReference>
<dbReference type="SUPFAM" id="SSF57840">
    <property type="entry name" value="Ribosomal protein L36"/>
    <property type="match status" value="1"/>
</dbReference>
<dbReference type="InterPro" id="IPR035977">
    <property type="entry name" value="Ribosomal_bL36_sp"/>
</dbReference>
<reference evidence="8" key="1">
    <citation type="submission" date="2013-07" db="EMBL/GenBank/DDBJ databases">
        <title>Transcriptome sequencing and developmental regulation of gene expression in Anopheles aquasalis.</title>
        <authorList>
            <consortium name="Brazilian Malaria Network (MCT/CNPq/MS/SCTIE/DECIT/PRONEX 555648/2009-5) and Research Network on Bioactive Molecules from Arthropod Vectors (NAP-MOBIARVE"/>
            <consortium name="University of Sao Paulo)"/>
            <person name="Marinotti O."/>
            <person name="Ribeiro J.M.C."/>
            <person name="Costa-da-Silva A.L."/>
            <person name="Silva M.C.P."/>
            <person name="Lopes A.R."/>
            <person name="Barros M.S."/>
            <person name="Sa-Nunes A."/>
            <person name="Konjin B.B."/>
            <person name="Carvalho E."/>
            <person name="Suesdek L."/>
            <person name="Silva-Neto M.A.C."/>
            <person name="Capurro M.L."/>
        </authorList>
    </citation>
    <scope>NUCLEOTIDE SEQUENCE</scope>
    <source>
        <tissue evidence="8">Whole body</tissue>
    </source>
</reference>
<dbReference type="InterPro" id="IPR052143">
    <property type="entry name" value="Mitoribosomal_bL36m"/>
</dbReference>
<accession>T1DQG0</accession>
<evidence type="ECO:0000256" key="4">
    <source>
        <dbReference type="ARBA" id="ARBA00022980"/>
    </source>
</evidence>
<dbReference type="GO" id="GO:0005762">
    <property type="term" value="C:mitochondrial large ribosomal subunit"/>
    <property type="evidence" value="ECO:0007669"/>
    <property type="project" value="TreeGrafter"/>
</dbReference>
<evidence type="ECO:0000256" key="5">
    <source>
        <dbReference type="ARBA" id="ARBA00023128"/>
    </source>
</evidence>
<proteinExistence type="evidence at transcript level"/>
<comment type="similarity">
    <text evidence="2 7">Belongs to the bacterial ribosomal protein bL36 family.</text>
</comment>